<accession>A0A3M8C353</accession>
<dbReference type="AlphaFoldDB" id="A0A3M8C353"/>
<name>A0A3M8C353_9BACL</name>
<dbReference type="Proteomes" id="UP000281915">
    <property type="component" value="Unassembled WGS sequence"/>
</dbReference>
<reference evidence="1 2" key="1">
    <citation type="submission" date="2018-10" db="EMBL/GenBank/DDBJ databases">
        <title>Phylogenomics of Brevibacillus.</title>
        <authorList>
            <person name="Dunlap C."/>
        </authorList>
    </citation>
    <scope>NUCLEOTIDE SEQUENCE [LARGE SCALE GENOMIC DNA]</scope>
    <source>
        <strain evidence="1 2">JCM 15085</strain>
    </source>
</reference>
<gene>
    <name evidence="1" type="ORF">EDM58_23685</name>
</gene>
<evidence type="ECO:0000313" key="1">
    <source>
        <dbReference type="EMBL" id="RNB70071.1"/>
    </source>
</evidence>
<evidence type="ECO:0000313" key="2">
    <source>
        <dbReference type="Proteomes" id="UP000281915"/>
    </source>
</evidence>
<organism evidence="1 2">
    <name type="scientific">Brevibacillus panacihumi</name>
    <dbReference type="NCBI Taxonomy" id="497735"/>
    <lineage>
        <taxon>Bacteria</taxon>
        <taxon>Bacillati</taxon>
        <taxon>Bacillota</taxon>
        <taxon>Bacilli</taxon>
        <taxon>Bacillales</taxon>
        <taxon>Paenibacillaceae</taxon>
        <taxon>Brevibacillus</taxon>
    </lineage>
</organism>
<sequence>MNHVLSFLLFSATLQDNGFCYNGNIIKKVVRPLLLVNMDKRFFHNLRNDKKKNTKWSGYDV</sequence>
<protein>
    <submittedName>
        <fullName evidence="1">Uncharacterized protein</fullName>
    </submittedName>
</protein>
<dbReference type="EMBL" id="RHHT01000072">
    <property type="protein sequence ID" value="RNB70071.1"/>
    <property type="molecule type" value="Genomic_DNA"/>
</dbReference>
<proteinExistence type="predicted"/>
<comment type="caution">
    <text evidence="1">The sequence shown here is derived from an EMBL/GenBank/DDBJ whole genome shotgun (WGS) entry which is preliminary data.</text>
</comment>